<evidence type="ECO:0000313" key="3">
    <source>
        <dbReference type="Proteomes" id="UP000294862"/>
    </source>
</evidence>
<protein>
    <submittedName>
        <fullName evidence="2">Putative pyrroloquinoline-quinone binding quinoprotein</fullName>
    </submittedName>
</protein>
<name>A0A4R2IE51_9GAMM</name>
<dbReference type="EMBL" id="SLWQ01000001">
    <property type="protein sequence ID" value="TCO42894.1"/>
    <property type="molecule type" value="Genomic_DNA"/>
</dbReference>
<accession>A0A4R2IE51</accession>
<dbReference type="OrthoDB" id="5290752at2"/>
<keyword evidence="1" id="KW-0732">Signal</keyword>
<organism evidence="2 3">
    <name type="scientific">Dokdonella fugitiva</name>
    <dbReference type="NCBI Taxonomy" id="328517"/>
    <lineage>
        <taxon>Bacteria</taxon>
        <taxon>Pseudomonadati</taxon>
        <taxon>Pseudomonadota</taxon>
        <taxon>Gammaproteobacteria</taxon>
        <taxon>Lysobacterales</taxon>
        <taxon>Rhodanobacteraceae</taxon>
        <taxon>Dokdonella</taxon>
    </lineage>
</organism>
<keyword evidence="3" id="KW-1185">Reference proteome</keyword>
<feature type="signal peptide" evidence="1">
    <location>
        <begin position="1"/>
        <end position="18"/>
    </location>
</feature>
<dbReference type="SUPFAM" id="SSF69322">
    <property type="entry name" value="Tricorn protease domain 2"/>
    <property type="match status" value="1"/>
</dbReference>
<gene>
    <name evidence="2" type="ORF">EV148_101301</name>
</gene>
<dbReference type="AlphaFoldDB" id="A0A4R2IE51"/>
<feature type="chain" id="PRO_5021010732" evidence="1">
    <location>
        <begin position="19"/>
        <end position="454"/>
    </location>
</feature>
<evidence type="ECO:0000313" key="2">
    <source>
        <dbReference type="EMBL" id="TCO42894.1"/>
    </source>
</evidence>
<sequence length="454" mass="46224">MRRSALSFLLVVSTTCAAWTPEWTSTWQHPEPQHGTTAAAMLRGPDGAVFAALHVAHHGTGHATLARFAADGGFEWLREDVGGGTIAMTLLDDARIALVDGDIGDASPIHVRVHDAASGDVIWSDATRTGRYAPGATRIARSAGGDLLVATSSGGEVVVLRYTAAGTPLPDWRWSSGQATLSADDMLALPDGGAIVAARGVAIGGGYLAVRFDAGGTVVFTGREDGELGNPLGLARVAGVDDGYVFAGAPESTFGVPKALLWKVRADGTRAWTRAAPNADADRSSLDVGGLVAHAGDVFAVVHGPGAGGFRLLRLDAADGAVREDARAAVEGVPTRLVRGAGGRLLVGGFDLADSMGHVAARIAEFDAGGRPCRSSDAFGYASEAVPAADVDGWLTLGTGAWQAGSSDALVSRYDADGACDGDDAIFTDGFDPSARASSGEGVPQALATNAGRA</sequence>
<dbReference type="Proteomes" id="UP000294862">
    <property type="component" value="Unassembled WGS sequence"/>
</dbReference>
<comment type="caution">
    <text evidence="2">The sequence shown here is derived from an EMBL/GenBank/DDBJ whole genome shotgun (WGS) entry which is preliminary data.</text>
</comment>
<reference evidence="2 3" key="1">
    <citation type="journal article" date="2015" name="Stand. Genomic Sci.">
        <title>Genomic Encyclopedia of Bacterial and Archaeal Type Strains, Phase III: the genomes of soil and plant-associated and newly described type strains.</title>
        <authorList>
            <person name="Whitman W.B."/>
            <person name="Woyke T."/>
            <person name="Klenk H.P."/>
            <person name="Zhou Y."/>
            <person name="Lilburn T.G."/>
            <person name="Beck B.J."/>
            <person name="De Vos P."/>
            <person name="Vandamme P."/>
            <person name="Eisen J.A."/>
            <person name="Garrity G."/>
            <person name="Hugenholtz P."/>
            <person name="Kyrpides N.C."/>
        </authorList>
    </citation>
    <scope>NUCLEOTIDE SEQUENCE [LARGE SCALE GENOMIC DNA]</scope>
    <source>
        <strain evidence="2 3">A3</strain>
    </source>
</reference>
<proteinExistence type="predicted"/>
<evidence type="ECO:0000256" key="1">
    <source>
        <dbReference type="SAM" id="SignalP"/>
    </source>
</evidence>